<dbReference type="Pfam" id="PF00696">
    <property type="entry name" value="AA_kinase"/>
    <property type="match status" value="1"/>
</dbReference>
<evidence type="ECO:0000256" key="9">
    <source>
        <dbReference type="ARBA" id="ARBA00022679"/>
    </source>
</evidence>
<keyword evidence="12 16" id="KW-0067">ATP-binding</keyword>
<comment type="pathway">
    <text evidence="3 18">Amino-acid biosynthesis; L-methionine biosynthesis via de novo pathway; L-homoserine from L-aspartate: step 1/3.</text>
</comment>
<dbReference type="GO" id="GO:0009089">
    <property type="term" value="P:lysine biosynthetic process via diaminopimelate"/>
    <property type="evidence" value="ECO:0007669"/>
    <property type="project" value="UniProtKB-UniPathway"/>
</dbReference>
<sequence>MYQQAVGVRARPDSATSPTLDPLRPPTNLRAEDLIVQKYGGSSVADVAAIKRVARRISDTRRVGHPLVVVVSAMGDTTDELLHLAAALSSRPPGDELDELLTTGERISVTLLAIALADLGVPSRTFSGKKAGLITDGIHGRAHIVAVDPHRIRACLNREEVAIVAGFQGKGRKSKGVTTLGRGGSDLTAIALAAALRAGICEIYTDVEGVFTADPRIVPMARKIDVISTEEMLELAACGSRILNPRCVEYARRFDVPIHVRSSFNGSAGTLVLPAPNHGSHWNKAASVEQPVVSAVLGDTSMGKLTVVGVTDEVGRSAGIFEVIADEEANVDMIAQNVPSGNGATSDLSLLVHRRDGYRLRAALSAAQAPIGFEDLQYDAGIARLSLVGLGMRAGGKVVSRLFRSLAAAGIDVELISASDIRIDVAIRAEVLEDARNAVLRSFGLDDRKVEATPAP</sequence>
<comment type="function">
    <text evidence="1">Catalyzes the phosphorylation of the beta-carboxyl group of aspartic acid with ATP to yield 4-phospho-L-aspartate, which is involved in the branched biosynthetic pathway leading to the biosynthesis of amino acids lysine, threonine, isoleucine and methionine.</text>
</comment>
<dbReference type="Pfam" id="PF22468">
    <property type="entry name" value="ACT_9"/>
    <property type="match status" value="1"/>
</dbReference>
<feature type="binding site" evidence="16">
    <location>
        <begin position="38"/>
        <end position="41"/>
    </location>
    <ligand>
        <name>ATP</name>
        <dbReference type="ChEBI" id="CHEBI:30616"/>
    </ligand>
</feature>
<evidence type="ECO:0000256" key="10">
    <source>
        <dbReference type="ARBA" id="ARBA00022741"/>
    </source>
</evidence>
<feature type="region of interest" description="Disordered" evidence="19">
    <location>
        <begin position="1"/>
        <end position="26"/>
    </location>
</feature>
<dbReference type="SUPFAM" id="SSF53633">
    <property type="entry name" value="Carbamate kinase-like"/>
    <property type="match status" value="1"/>
</dbReference>
<evidence type="ECO:0000256" key="7">
    <source>
        <dbReference type="ARBA" id="ARBA00016273"/>
    </source>
</evidence>
<dbReference type="InterPro" id="IPR045865">
    <property type="entry name" value="ACT-like_dom_sf"/>
</dbReference>
<evidence type="ECO:0000256" key="1">
    <source>
        <dbReference type="ARBA" id="ARBA00002843"/>
    </source>
</evidence>
<evidence type="ECO:0000313" key="22">
    <source>
        <dbReference type="Proteomes" id="UP000295511"/>
    </source>
</evidence>
<dbReference type="PIRSF" id="PIRSF000726">
    <property type="entry name" value="Asp_kin"/>
    <property type="match status" value="1"/>
</dbReference>
<dbReference type="EMBL" id="SMRU01000004">
    <property type="protein sequence ID" value="TDF99922.1"/>
    <property type="molecule type" value="Genomic_DNA"/>
</dbReference>
<dbReference type="InterPro" id="IPR001048">
    <property type="entry name" value="Asp/Glu/Uridylate_kinase"/>
</dbReference>
<keyword evidence="8 18" id="KW-0028">Amino-acid biosynthesis</keyword>
<keyword evidence="13" id="KW-0220">Diaminopimelate biosynthesis</keyword>
<accession>A0A4R5KWK6</accession>
<keyword evidence="11 17" id="KW-0418">Kinase</keyword>
<evidence type="ECO:0000256" key="14">
    <source>
        <dbReference type="ARBA" id="ARBA00023154"/>
    </source>
</evidence>
<dbReference type="NCBIfam" id="NF005155">
    <property type="entry name" value="PRK06635.1-4"/>
    <property type="match status" value="1"/>
</dbReference>
<protein>
    <recommendedName>
        <fullName evidence="7 17">Aspartokinase</fullName>
        <ecNumber evidence="6 17">2.7.2.4</ecNumber>
    </recommendedName>
</protein>
<dbReference type="GO" id="GO:0005829">
    <property type="term" value="C:cytosol"/>
    <property type="evidence" value="ECO:0007669"/>
    <property type="project" value="TreeGrafter"/>
</dbReference>
<comment type="catalytic activity">
    <reaction evidence="15 17">
        <text>L-aspartate + ATP = 4-phospho-L-aspartate + ADP</text>
        <dbReference type="Rhea" id="RHEA:23776"/>
        <dbReference type="ChEBI" id="CHEBI:29991"/>
        <dbReference type="ChEBI" id="CHEBI:30616"/>
        <dbReference type="ChEBI" id="CHEBI:57535"/>
        <dbReference type="ChEBI" id="CHEBI:456216"/>
        <dbReference type="EC" id="2.7.2.4"/>
    </reaction>
</comment>
<dbReference type="GO" id="GO:0009088">
    <property type="term" value="P:threonine biosynthetic process"/>
    <property type="evidence" value="ECO:0007669"/>
    <property type="project" value="UniProtKB-UniPathway"/>
</dbReference>
<keyword evidence="14" id="KW-0457">Lysine biosynthesis</keyword>
<dbReference type="PANTHER" id="PTHR21499">
    <property type="entry name" value="ASPARTATE KINASE"/>
    <property type="match status" value="1"/>
</dbReference>
<dbReference type="PANTHER" id="PTHR21499:SF3">
    <property type="entry name" value="ASPARTOKINASE"/>
    <property type="match status" value="1"/>
</dbReference>
<evidence type="ECO:0000256" key="3">
    <source>
        <dbReference type="ARBA" id="ARBA00004986"/>
    </source>
</evidence>
<evidence type="ECO:0000256" key="8">
    <source>
        <dbReference type="ARBA" id="ARBA00022605"/>
    </source>
</evidence>
<feature type="binding site" evidence="16">
    <location>
        <position position="78"/>
    </location>
    <ligand>
        <name>substrate</name>
    </ligand>
</feature>
<dbReference type="GO" id="GO:0009090">
    <property type="term" value="P:homoserine biosynthetic process"/>
    <property type="evidence" value="ECO:0007669"/>
    <property type="project" value="TreeGrafter"/>
</dbReference>
<name>A0A4R5KWK6_9MICC</name>
<dbReference type="CDD" id="cd04261">
    <property type="entry name" value="AAK_AKii-LysC-BS"/>
    <property type="match status" value="1"/>
</dbReference>
<feature type="domain" description="ACT" evidence="20">
    <location>
        <begin position="305"/>
        <end position="381"/>
    </location>
</feature>
<comment type="similarity">
    <text evidence="5 17">Belongs to the aspartokinase family.</text>
</comment>
<evidence type="ECO:0000259" key="20">
    <source>
        <dbReference type="PROSITE" id="PS51671"/>
    </source>
</evidence>
<keyword evidence="22" id="KW-1185">Reference proteome</keyword>
<keyword evidence="10 16" id="KW-0547">Nucleotide-binding</keyword>
<feature type="binding site" evidence="16">
    <location>
        <position position="216"/>
    </location>
    <ligand>
        <name>ATP</name>
        <dbReference type="ChEBI" id="CHEBI:30616"/>
    </ligand>
</feature>
<gene>
    <name evidence="21" type="ORF">E1809_04375</name>
</gene>
<dbReference type="PROSITE" id="PS51671">
    <property type="entry name" value="ACT"/>
    <property type="match status" value="1"/>
</dbReference>
<dbReference type="UniPathway" id="UPA00050">
    <property type="reaction ID" value="UER00461"/>
</dbReference>
<evidence type="ECO:0000256" key="13">
    <source>
        <dbReference type="ARBA" id="ARBA00022915"/>
    </source>
</evidence>
<dbReference type="GO" id="GO:0005524">
    <property type="term" value="F:ATP binding"/>
    <property type="evidence" value="ECO:0007669"/>
    <property type="project" value="UniProtKB-KW"/>
</dbReference>
<keyword evidence="9 17" id="KW-0808">Transferase</keyword>
<organism evidence="21 22">
    <name type="scientific">Arthrobacter terricola</name>
    <dbReference type="NCBI Taxonomy" id="2547396"/>
    <lineage>
        <taxon>Bacteria</taxon>
        <taxon>Bacillati</taxon>
        <taxon>Actinomycetota</taxon>
        <taxon>Actinomycetes</taxon>
        <taxon>Micrococcales</taxon>
        <taxon>Micrococcaceae</taxon>
        <taxon>Arthrobacter</taxon>
    </lineage>
</organism>
<evidence type="ECO:0000256" key="17">
    <source>
        <dbReference type="RuleBase" id="RU003448"/>
    </source>
</evidence>
<dbReference type="AlphaFoldDB" id="A0A4R5KWK6"/>
<comment type="pathway">
    <text evidence="4 18">Amino-acid biosynthesis; L-threonine biosynthesis; L-threonine from L-aspartate: step 1/5.</text>
</comment>
<evidence type="ECO:0000256" key="18">
    <source>
        <dbReference type="RuleBase" id="RU004249"/>
    </source>
</evidence>
<evidence type="ECO:0000256" key="16">
    <source>
        <dbReference type="PIRSR" id="PIRSR000726-1"/>
    </source>
</evidence>
<evidence type="ECO:0000256" key="2">
    <source>
        <dbReference type="ARBA" id="ARBA00004766"/>
    </source>
</evidence>
<dbReference type="NCBIfam" id="NF005154">
    <property type="entry name" value="PRK06635.1-2"/>
    <property type="match status" value="1"/>
</dbReference>
<dbReference type="OrthoDB" id="9802241at2"/>
<evidence type="ECO:0000256" key="4">
    <source>
        <dbReference type="ARBA" id="ARBA00005139"/>
    </source>
</evidence>
<evidence type="ECO:0000256" key="6">
    <source>
        <dbReference type="ARBA" id="ARBA00013059"/>
    </source>
</evidence>
<feature type="binding site" evidence="16">
    <location>
        <begin position="205"/>
        <end position="206"/>
    </location>
    <ligand>
        <name>ATP</name>
        <dbReference type="ChEBI" id="CHEBI:30616"/>
    </ligand>
</feature>
<dbReference type="InterPro" id="IPR054352">
    <property type="entry name" value="ACT_Aspartokinase"/>
</dbReference>
<dbReference type="SUPFAM" id="SSF55021">
    <property type="entry name" value="ACT-like"/>
    <property type="match status" value="2"/>
</dbReference>
<dbReference type="InterPro" id="IPR002912">
    <property type="entry name" value="ACT_dom"/>
</dbReference>
<dbReference type="InterPro" id="IPR036393">
    <property type="entry name" value="AceGlu_kinase-like_sf"/>
</dbReference>
<dbReference type="UniPathway" id="UPA00051">
    <property type="reaction ID" value="UER00462"/>
</dbReference>
<comment type="pathway">
    <text evidence="2 18">Amino-acid biosynthesis; L-lysine biosynthesis via DAP pathway; (S)-tetrahydrodipicolinate from L-aspartate: step 1/4.</text>
</comment>
<dbReference type="CDD" id="cd04913">
    <property type="entry name" value="ACT_AKii-LysC-BS-like_1"/>
    <property type="match status" value="1"/>
</dbReference>
<evidence type="ECO:0000256" key="11">
    <source>
        <dbReference type="ARBA" id="ARBA00022777"/>
    </source>
</evidence>
<proteinExistence type="inferred from homology"/>
<dbReference type="InterPro" id="IPR001341">
    <property type="entry name" value="Asp_kinase"/>
</dbReference>
<evidence type="ECO:0000256" key="5">
    <source>
        <dbReference type="ARBA" id="ARBA00010122"/>
    </source>
</evidence>
<dbReference type="RefSeq" id="WP_133203015.1">
    <property type="nucleotide sequence ID" value="NZ_SMRU01000004.1"/>
</dbReference>
<dbReference type="PROSITE" id="PS00324">
    <property type="entry name" value="ASPARTOKINASE"/>
    <property type="match status" value="1"/>
</dbReference>
<dbReference type="EC" id="2.7.2.4" evidence="6 17"/>
<dbReference type="InterPro" id="IPR041740">
    <property type="entry name" value="AKii-LysC-BS"/>
</dbReference>
<feature type="binding site" evidence="16">
    <location>
        <position position="105"/>
    </location>
    <ligand>
        <name>substrate</name>
    </ligand>
</feature>
<dbReference type="GO" id="GO:0004072">
    <property type="term" value="F:aspartate kinase activity"/>
    <property type="evidence" value="ECO:0007669"/>
    <property type="project" value="UniProtKB-EC"/>
</dbReference>
<dbReference type="InterPro" id="IPR018042">
    <property type="entry name" value="Aspartate_kinase_CS"/>
</dbReference>
<comment type="caution">
    <text evidence="21">The sequence shown here is derived from an EMBL/GenBank/DDBJ whole genome shotgun (WGS) entry which is preliminary data.</text>
</comment>
<reference evidence="21 22" key="1">
    <citation type="submission" date="2019-03" db="EMBL/GenBank/DDBJ databases">
        <title>Whole genome sequence of Arthrobacter sp JH1-1.</title>
        <authorList>
            <person name="Trinh H.N."/>
        </authorList>
    </citation>
    <scope>NUCLEOTIDE SEQUENCE [LARGE SCALE GENOMIC DNA]</scope>
    <source>
        <strain evidence="21 22">JH1-1</strain>
    </source>
</reference>
<dbReference type="InterPro" id="IPR005260">
    <property type="entry name" value="Asp_kin_monofn"/>
</dbReference>
<dbReference type="UniPathway" id="UPA00034">
    <property type="reaction ID" value="UER00015"/>
</dbReference>
<evidence type="ECO:0000256" key="19">
    <source>
        <dbReference type="SAM" id="MobiDB-lite"/>
    </source>
</evidence>
<evidence type="ECO:0000313" key="21">
    <source>
        <dbReference type="EMBL" id="TDF99922.1"/>
    </source>
</evidence>
<dbReference type="FunFam" id="3.40.1160.10:FF:000002">
    <property type="entry name" value="Aspartokinase"/>
    <property type="match status" value="1"/>
</dbReference>
<dbReference type="GO" id="GO:0019877">
    <property type="term" value="P:diaminopimelate biosynthetic process"/>
    <property type="evidence" value="ECO:0007669"/>
    <property type="project" value="UniProtKB-KW"/>
</dbReference>
<dbReference type="Gene3D" id="3.30.2130.10">
    <property type="entry name" value="VC0802-like"/>
    <property type="match status" value="1"/>
</dbReference>
<evidence type="ECO:0000256" key="12">
    <source>
        <dbReference type="ARBA" id="ARBA00022840"/>
    </source>
</evidence>
<dbReference type="Proteomes" id="UP000295511">
    <property type="component" value="Unassembled WGS sequence"/>
</dbReference>
<evidence type="ECO:0000256" key="15">
    <source>
        <dbReference type="ARBA" id="ARBA00047872"/>
    </source>
</evidence>
<dbReference type="Gene3D" id="3.40.1160.10">
    <property type="entry name" value="Acetylglutamate kinase-like"/>
    <property type="match status" value="1"/>
</dbReference>
<dbReference type="NCBIfam" id="TIGR00657">
    <property type="entry name" value="asp_kinases"/>
    <property type="match status" value="1"/>
</dbReference>